<reference evidence="2" key="1">
    <citation type="submission" date="2018-02" db="EMBL/GenBank/DDBJ databases">
        <title>Rhizophora mucronata_Transcriptome.</title>
        <authorList>
            <person name="Meera S.P."/>
            <person name="Sreeshan A."/>
            <person name="Augustine A."/>
        </authorList>
    </citation>
    <scope>NUCLEOTIDE SEQUENCE</scope>
    <source>
        <tissue evidence="2">Leaf</tissue>
    </source>
</reference>
<name>A0A2P2QRD0_RHIMU</name>
<accession>A0A2P2QRD0</accession>
<proteinExistence type="predicted"/>
<evidence type="ECO:0000256" key="1">
    <source>
        <dbReference type="SAM" id="MobiDB-lite"/>
    </source>
</evidence>
<dbReference type="AlphaFoldDB" id="A0A2P2QRD0"/>
<protein>
    <submittedName>
        <fullName evidence="2">Uncharacterized protein</fullName>
    </submittedName>
</protein>
<feature type="compositionally biased region" description="Polar residues" evidence="1">
    <location>
        <begin position="25"/>
        <end position="34"/>
    </location>
</feature>
<evidence type="ECO:0000313" key="2">
    <source>
        <dbReference type="EMBL" id="MBX69451.1"/>
    </source>
</evidence>
<dbReference type="EMBL" id="GGEC01088967">
    <property type="protein sequence ID" value="MBX69451.1"/>
    <property type="molecule type" value="Transcribed_RNA"/>
</dbReference>
<feature type="region of interest" description="Disordered" evidence="1">
    <location>
        <begin position="25"/>
        <end position="44"/>
    </location>
</feature>
<sequence>MTRLLWSSFVRRMALNGMCLRSGCTTTSTPSVRNPKSLGHPESQKRTNININLDPLSLSNYCQR</sequence>
<organism evidence="2">
    <name type="scientific">Rhizophora mucronata</name>
    <name type="common">Asiatic mangrove</name>
    <dbReference type="NCBI Taxonomy" id="61149"/>
    <lineage>
        <taxon>Eukaryota</taxon>
        <taxon>Viridiplantae</taxon>
        <taxon>Streptophyta</taxon>
        <taxon>Embryophyta</taxon>
        <taxon>Tracheophyta</taxon>
        <taxon>Spermatophyta</taxon>
        <taxon>Magnoliopsida</taxon>
        <taxon>eudicotyledons</taxon>
        <taxon>Gunneridae</taxon>
        <taxon>Pentapetalae</taxon>
        <taxon>rosids</taxon>
        <taxon>fabids</taxon>
        <taxon>Malpighiales</taxon>
        <taxon>Rhizophoraceae</taxon>
        <taxon>Rhizophora</taxon>
    </lineage>
</organism>